<accession>A0A0F9YJJ5</accession>
<dbReference type="SUPFAM" id="SSF53098">
    <property type="entry name" value="Ribonuclease H-like"/>
    <property type="match status" value="1"/>
</dbReference>
<dbReference type="Pfam" id="PF13482">
    <property type="entry name" value="RNase_H_2"/>
    <property type="match status" value="1"/>
</dbReference>
<dbReference type="GO" id="GO:0003676">
    <property type="term" value="F:nucleic acid binding"/>
    <property type="evidence" value="ECO:0007669"/>
    <property type="project" value="InterPro"/>
</dbReference>
<protein>
    <recommendedName>
        <fullName evidence="1">YprB ribonuclease H-like domain-containing protein</fullName>
    </recommendedName>
</protein>
<dbReference type="Gene3D" id="3.30.420.10">
    <property type="entry name" value="Ribonuclease H-like superfamily/Ribonuclease H"/>
    <property type="match status" value="1"/>
</dbReference>
<dbReference type="InterPro" id="IPR036397">
    <property type="entry name" value="RNaseH_sf"/>
</dbReference>
<evidence type="ECO:0000313" key="3">
    <source>
        <dbReference type="Proteomes" id="UP000034803"/>
    </source>
</evidence>
<dbReference type="InterPro" id="IPR012337">
    <property type="entry name" value="RNaseH-like_sf"/>
</dbReference>
<evidence type="ECO:0000313" key="2">
    <source>
        <dbReference type="EMBL" id="KKP31478.1"/>
    </source>
</evidence>
<organism evidence="2 3">
    <name type="scientific">Candidatus Woesebacteria bacterium GW2011_GWC2_31_9</name>
    <dbReference type="NCBI Taxonomy" id="1618586"/>
    <lineage>
        <taxon>Bacteria</taxon>
        <taxon>Candidatus Woeseibacteriota</taxon>
    </lineage>
</organism>
<evidence type="ECO:0000259" key="1">
    <source>
        <dbReference type="Pfam" id="PF13482"/>
    </source>
</evidence>
<comment type="caution">
    <text evidence="2">The sequence shown here is derived from an EMBL/GenBank/DDBJ whole genome shotgun (WGS) entry which is preliminary data.</text>
</comment>
<reference evidence="2 3" key="1">
    <citation type="journal article" date="2015" name="Nature">
        <title>rRNA introns, odd ribosomes, and small enigmatic genomes across a large radiation of phyla.</title>
        <authorList>
            <person name="Brown C.T."/>
            <person name="Hug L.A."/>
            <person name="Thomas B.C."/>
            <person name="Sharon I."/>
            <person name="Castelle C.J."/>
            <person name="Singh A."/>
            <person name="Wilkins M.J."/>
            <person name="Williams K.H."/>
            <person name="Banfield J.F."/>
        </authorList>
    </citation>
    <scope>NUCLEOTIDE SEQUENCE [LARGE SCALE GENOMIC DNA]</scope>
</reference>
<feature type="domain" description="YprB ribonuclease H-like" evidence="1">
    <location>
        <begin position="9"/>
        <end position="166"/>
    </location>
</feature>
<name>A0A0F9YJJ5_9BACT</name>
<dbReference type="EMBL" id="LBOI01000009">
    <property type="protein sequence ID" value="KKP31478.1"/>
    <property type="molecule type" value="Genomic_DNA"/>
</dbReference>
<dbReference type="InterPro" id="IPR038720">
    <property type="entry name" value="YprB_RNase_H-like_dom"/>
</dbReference>
<dbReference type="Proteomes" id="UP000034803">
    <property type="component" value="Unassembled WGS sequence"/>
</dbReference>
<sequence length="208" mass="24590">MKNKTTEVIFDLETQKFFDEIDDFDPAKLGVSVLSLYRRTVDKNNNEIEGEMLSFWEEDLKKTWEIFNKADRIIGFNSKRFDVLALKPYLPLELNKLPHFDILEQVKDVNGRRVSLDSIAGETLGKRKIDDPRNAITYWVKHDKESLSKLKRYCEEDVVLTRDIYDFGLKNKKLIFKDYWNTVRTIEVDFSYPEITEKITDEDQGSLF</sequence>
<dbReference type="AlphaFoldDB" id="A0A0F9YJJ5"/>
<proteinExistence type="predicted"/>
<gene>
    <name evidence="2" type="ORF">UR21_C0009G0059</name>
</gene>